<dbReference type="AlphaFoldDB" id="A0ABD3QEM9"/>
<gene>
    <name evidence="6" type="ORF">ACHAWO_014019</name>
</gene>
<evidence type="ECO:0000256" key="3">
    <source>
        <dbReference type="ARBA" id="ARBA00022707"/>
    </source>
</evidence>
<comment type="similarity">
    <text evidence="1">Belongs to the dymeclin family.</text>
</comment>
<keyword evidence="4" id="KW-0449">Lipoprotein</keyword>
<evidence type="ECO:0000256" key="1">
    <source>
        <dbReference type="ARBA" id="ARBA00010603"/>
    </source>
</evidence>
<name>A0ABD3QEM9_9STRA</name>
<dbReference type="InterPro" id="IPR019142">
    <property type="entry name" value="Dymeclin"/>
</dbReference>
<keyword evidence="3" id="KW-0519">Myristate</keyword>
<dbReference type="PANTHER" id="PTHR12895:SF9">
    <property type="entry name" value="DYMECLIN"/>
    <property type="match status" value="1"/>
</dbReference>
<accession>A0ABD3QEM9</accession>
<feature type="region of interest" description="Disordered" evidence="5">
    <location>
        <begin position="403"/>
        <end position="423"/>
    </location>
</feature>
<evidence type="ECO:0000256" key="4">
    <source>
        <dbReference type="ARBA" id="ARBA00023288"/>
    </source>
</evidence>
<evidence type="ECO:0000256" key="2">
    <source>
        <dbReference type="ARBA" id="ARBA00015736"/>
    </source>
</evidence>
<evidence type="ECO:0000313" key="7">
    <source>
        <dbReference type="Proteomes" id="UP001530400"/>
    </source>
</evidence>
<protein>
    <recommendedName>
        <fullName evidence="2">Dymeclin</fullName>
    </recommendedName>
</protein>
<proteinExistence type="inferred from homology"/>
<evidence type="ECO:0000313" key="6">
    <source>
        <dbReference type="EMBL" id="KAL3798610.1"/>
    </source>
</evidence>
<keyword evidence="7" id="KW-1185">Reference proteome</keyword>
<organism evidence="6 7">
    <name type="scientific">Cyclotella atomus</name>
    <dbReference type="NCBI Taxonomy" id="382360"/>
    <lineage>
        <taxon>Eukaryota</taxon>
        <taxon>Sar</taxon>
        <taxon>Stramenopiles</taxon>
        <taxon>Ochrophyta</taxon>
        <taxon>Bacillariophyta</taxon>
        <taxon>Coscinodiscophyceae</taxon>
        <taxon>Thalassiosirophycidae</taxon>
        <taxon>Stephanodiscales</taxon>
        <taxon>Stephanodiscaceae</taxon>
        <taxon>Cyclotella</taxon>
    </lineage>
</organism>
<sequence length="1025" mass="113260">MWGDAEGAYSLSPADKLSKSLLQVTGPTHIPYHDSKWQQLLLNYEQLVHLHNLRLTPEDTSENGAAEEEGDVIGKACRRCAKHCSTSSNLAALSLHVARMIGDLQGSISELTTAYHQKYQQYESVDETNMTGVKPGGEMTKQRIVLIGKARATCGAINVLRLFTHETIVQACRDDNVAEKSTLCYEGQSASKQDVNYILKESFTYRSRNLNSGMDSKIDGQDAALDLISSIMSFLSNLGKLMSTEGSNTAGSSENFDSLSIPEVYDVVLQILSLLLVLLSTQLYQPMISSAQLAEVGQTTSNHYFLERIMDYALWQRQNSRQSRRDGVENLNGSAQHLDNEALLLLNSCFQWMIHRPPPPKRSIASHYLELTNSIAHQLPNMAISQDGMYENHSVVMSTLPTGASSREHTQTSLSGAASHGSSIGLNEQQVSSFTAISLGTDDQVGISSPGHVTGTITTRTSSKLLLPIKSILLLSSSLFLLPIRLVKLAFRVLGHSGQRALLASKHSDISSSDHAALQHLQSYCEKATGWDMTNNILWISDSPVADLSSALILLLSNNFRANLESGSARQRSLVTQNPFRSEMASLSDTRWNGVLPSSEHATSLFPSDSAAAISTVLSVDFESLFDSFGRITHTEIGALMLYTVMQSSPIFAASLMARSDLDTLVMPLLRTLYFSSKLAHEASHGQVSPFITLAQKDRPFRAQSQLYIILILLLIFSQDPSFGRDVFRRVSIPKVAWYKERQVKDISLGSMLILVLVKAITFNLNRVQDEFLLSNCIAVLLNLSPHTVNLHSYVSSRLVSVTVSCFKRYAALVEENNGQVEQEGDMSTMQGMHGETCRTLLQLIKHSTRPKCLERNLDLVYSILLEEAAFQTICSYVFPDTPLKQLDTTSISALISRANSIIQSHGGSTSAEETMNIMKASNEWKSYLDSFPRTRTNSFDSLSSDASDIGNLTFQYEEESDPEIFFVPYIWDVTVGSLTASTFEWARDQIKVFPLNHPASSDYEGDGMATSYHADEHVHTEEVV</sequence>
<dbReference type="PANTHER" id="PTHR12895">
    <property type="entry name" value="DYMECLIN"/>
    <property type="match status" value="1"/>
</dbReference>
<reference evidence="6 7" key="1">
    <citation type="submission" date="2024-10" db="EMBL/GenBank/DDBJ databases">
        <title>Updated reference genomes for cyclostephanoid diatoms.</title>
        <authorList>
            <person name="Roberts W.R."/>
            <person name="Alverson A.J."/>
        </authorList>
    </citation>
    <scope>NUCLEOTIDE SEQUENCE [LARGE SCALE GENOMIC DNA]</scope>
    <source>
        <strain evidence="6 7">AJA010-31</strain>
    </source>
</reference>
<dbReference type="EMBL" id="JALLPJ020000212">
    <property type="protein sequence ID" value="KAL3798610.1"/>
    <property type="molecule type" value="Genomic_DNA"/>
</dbReference>
<dbReference type="Pfam" id="PF09742">
    <property type="entry name" value="Dymeclin"/>
    <property type="match status" value="1"/>
</dbReference>
<comment type="caution">
    <text evidence="6">The sequence shown here is derived from an EMBL/GenBank/DDBJ whole genome shotgun (WGS) entry which is preliminary data.</text>
</comment>
<evidence type="ECO:0000256" key="5">
    <source>
        <dbReference type="SAM" id="MobiDB-lite"/>
    </source>
</evidence>
<dbReference type="Proteomes" id="UP001530400">
    <property type="component" value="Unassembled WGS sequence"/>
</dbReference>